<sequence>MLYHLSTFNRAINNRGETASGCHDDHGLGLQIAGSMGNGRSTPHDHISSRILFLFDVVPIQFGSKLGFYLWVVPANLSNYISELDSMEISDEAVLVDCSRLKSAVWKDFDLLKRGDVCIAVCKKKLSGSRTSGTTHI</sequence>
<accession>A0AAU9N3C1</accession>
<keyword evidence="2" id="KW-1185">Reference proteome</keyword>
<evidence type="ECO:0000313" key="2">
    <source>
        <dbReference type="Proteomes" id="UP001157418"/>
    </source>
</evidence>
<dbReference type="AlphaFoldDB" id="A0AAU9N3C1"/>
<gene>
    <name evidence="1" type="ORF">LVIROSA_LOCUS15655</name>
</gene>
<comment type="caution">
    <text evidence="1">The sequence shown here is derived from an EMBL/GenBank/DDBJ whole genome shotgun (WGS) entry which is preliminary data.</text>
</comment>
<dbReference type="Proteomes" id="UP001157418">
    <property type="component" value="Unassembled WGS sequence"/>
</dbReference>
<proteinExistence type="predicted"/>
<evidence type="ECO:0000313" key="1">
    <source>
        <dbReference type="EMBL" id="CAH1428745.1"/>
    </source>
</evidence>
<protein>
    <submittedName>
        <fullName evidence="1">Uncharacterized protein</fullName>
    </submittedName>
</protein>
<organism evidence="1 2">
    <name type="scientific">Lactuca virosa</name>
    <dbReference type="NCBI Taxonomy" id="75947"/>
    <lineage>
        <taxon>Eukaryota</taxon>
        <taxon>Viridiplantae</taxon>
        <taxon>Streptophyta</taxon>
        <taxon>Embryophyta</taxon>
        <taxon>Tracheophyta</taxon>
        <taxon>Spermatophyta</taxon>
        <taxon>Magnoliopsida</taxon>
        <taxon>eudicotyledons</taxon>
        <taxon>Gunneridae</taxon>
        <taxon>Pentapetalae</taxon>
        <taxon>asterids</taxon>
        <taxon>campanulids</taxon>
        <taxon>Asterales</taxon>
        <taxon>Asteraceae</taxon>
        <taxon>Cichorioideae</taxon>
        <taxon>Cichorieae</taxon>
        <taxon>Lactucinae</taxon>
        <taxon>Lactuca</taxon>
    </lineage>
</organism>
<name>A0AAU9N3C1_9ASTR</name>
<reference evidence="1 2" key="1">
    <citation type="submission" date="2022-01" db="EMBL/GenBank/DDBJ databases">
        <authorList>
            <person name="Xiong W."/>
            <person name="Schranz E."/>
        </authorList>
    </citation>
    <scope>NUCLEOTIDE SEQUENCE [LARGE SCALE GENOMIC DNA]</scope>
</reference>
<dbReference type="EMBL" id="CAKMRJ010002223">
    <property type="protein sequence ID" value="CAH1428745.1"/>
    <property type="molecule type" value="Genomic_DNA"/>
</dbReference>